<protein>
    <submittedName>
        <fullName evidence="2">Coiled-coil domain-containing protein 106-like</fullName>
    </submittedName>
</protein>
<feature type="region of interest" description="Disordered" evidence="1">
    <location>
        <begin position="90"/>
        <end position="114"/>
    </location>
</feature>
<feature type="region of interest" description="Disordered" evidence="1">
    <location>
        <begin position="1"/>
        <end position="26"/>
    </location>
</feature>
<accession>A0AAV1Q0S7</accession>
<evidence type="ECO:0000313" key="2">
    <source>
        <dbReference type="EMBL" id="CAK6977528.1"/>
    </source>
</evidence>
<reference evidence="2 3" key="1">
    <citation type="submission" date="2024-01" db="EMBL/GenBank/DDBJ databases">
        <authorList>
            <person name="Alioto T."/>
            <person name="Alioto T."/>
            <person name="Gomez Garrido J."/>
        </authorList>
    </citation>
    <scope>NUCLEOTIDE SEQUENCE [LARGE SCALE GENOMIC DNA]</scope>
</reference>
<feature type="compositionally biased region" description="Basic and acidic residues" evidence="1">
    <location>
        <begin position="99"/>
        <end position="114"/>
    </location>
</feature>
<organism evidence="2 3">
    <name type="scientific">Scomber scombrus</name>
    <name type="common">Atlantic mackerel</name>
    <name type="synonym">Scomber vernalis</name>
    <dbReference type="NCBI Taxonomy" id="13677"/>
    <lineage>
        <taxon>Eukaryota</taxon>
        <taxon>Metazoa</taxon>
        <taxon>Chordata</taxon>
        <taxon>Craniata</taxon>
        <taxon>Vertebrata</taxon>
        <taxon>Euteleostomi</taxon>
        <taxon>Actinopterygii</taxon>
        <taxon>Neopterygii</taxon>
        <taxon>Teleostei</taxon>
        <taxon>Neoteleostei</taxon>
        <taxon>Acanthomorphata</taxon>
        <taxon>Pelagiaria</taxon>
        <taxon>Scombriformes</taxon>
        <taxon>Scombridae</taxon>
        <taxon>Scomber</taxon>
    </lineage>
</organism>
<proteinExistence type="predicted"/>
<keyword evidence="3" id="KW-1185">Reference proteome</keyword>
<gene>
    <name evidence="2" type="ORF">FSCOSCO3_A002022</name>
</gene>
<dbReference type="AlphaFoldDB" id="A0AAV1Q0S7"/>
<evidence type="ECO:0000313" key="3">
    <source>
        <dbReference type="Proteomes" id="UP001314229"/>
    </source>
</evidence>
<dbReference type="Proteomes" id="UP001314229">
    <property type="component" value="Unassembled WGS sequence"/>
</dbReference>
<sequence>MSRRKNANPKADSSPQNSIKASPNAVQEVEKLQQLLEAEKEKGRIRDETISLLKDDKTYLQGELWKKDELIHQLLSKKDEDNFTIMSVKSSVRHKHGNDRKNPFEESQAIKEHR</sequence>
<feature type="compositionally biased region" description="Polar residues" evidence="1">
    <location>
        <begin position="11"/>
        <end position="21"/>
    </location>
</feature>
<comment type="caution">
    <text evidence="2">The sequence shown here is derived from an EMBL/GenBank/DDBJ whole genome shotgun (WGS) entry which is preliminary data.</text>
</comment>
<evidence type="ECO:0000256" key="1">
    <source>
        <dbReference type="SAM" id="MobiDB-lite"/>
    </source>
</evidence>
<name>A0AAV1Q0S7_SCOSC</name>
<dbReference type="EMBL" id="CAWUFR010000414">
    <property type="protein sequence ID" value="CAK6977528.1"/>
    <property type="molecule type" value="Genomic_DNA"/>
</dbReference>